<dbReference type="PANTHER" id="PTHR13058">
    <property type="entry name" value="THREE PRIME REPAIR EXONUCLEASE 1, 2"/>
    <property type="match status" value="1"/>
</dbReference>
<dbReference type="AlphaFoldDB" id="A0A8B8C728"/>
<evidence type="ECO:0000259" key="8">
    <source>
        <dbReference type="SMART" id="SM00479"/>
    </source>
</evidence>
<dbReference type="SUPFAM" id="SSF53098">
    <property type="entry name" value="Ribonuclease H-like"/>
    <property type="match status" value="1"/>
</dbReference>
<dbReference type="RefSeq" id="XP_022311523.1">
    <property type="nucleotide sequence ID" value="XM_022455815.1"/>
</dbReference>
<gene>
    <name evidence="10" type="primary">LOC111116796</name>
</gene>
<dbReference type="InterPro" id="IPR012337">
    <property type="entry name" value="RNaseH-like_sf"/>
</dbReference>
<sequence length="848" mass="95446">MADDSKYVRRVRGKLASRGRTSKADRMRQYNKHIENGMEVNEHDYCQNQQARPEEFTNASNMDIRHIGENVEVGSSKPWFQGRRVVELDVLARSMNCEKCNSWLRLSDIVDEVVYGMASYLYITCQNSVCRHISLVPTGKKSSKRGFDINYKVYLAMINAGMGPSHVNSFLTGCNIPPVDESTLRKKQKELAPIIINAAETSCKSAQIEELECSSSNELEGSFDAGWQKRGSGWSYNSQTGHSSLIGVNTGKVVEFDVRSKNCSVCSYYQGRNETTPQHECNANWTGSSKAMEPDMVCSIIKRMADGGCTVGTIHADNDATTTSRLPTSIKKKDDKTHVKKNLSKRLYGMSKIYKDLKPAKVIPYIVRCFMYTISKHQDNKDSMKEELKTIVPHIFGDHSKCSSSWCTYQKDPSKFRFKHLPNGKALSDDKLKIELEQLAQSYIGRADKLLNLGSTQANESFNNSVAKFAPKNRFYGGTKALKARVASAVLQKNEGYGWLTKVNKDSLLSPGEVTKLHGLKKDRKQKKIQKLQSTTKFKRKRLTIKANKLKQDQRDAVKEGDTYGGEIEVQSHIDTETIPSKKRLSGEESVIVFDLETTGLGRTSHITQLAAFDGDDTFNQYIVPGARISEKASTITGLTFDFCDNQMYHHGNPVESKDIKLVLLEFIDFIRKKEKPILFGHNIAAFDIPILLHHLKQHSLLSEFLLHIIGCIDTLKLAKRKFKKTEFGNHKQQTLVKELVGSEYDAHDACADVSSLFLLLDHLEYSEKDIFPFNATLLADSFNPLTRSAIISKPMARKLANCGLCLKHLKLAFERGSESGLKSVLSEHGFSVKTVNTISKYFHRTEE</sequence>
<dbReference type="PANTHER" id="PTHR13058:SF22">
    <property type="entry name" value="EXODEOXYRIBONUCLEASE III"/>
    <property type="match status" value="1"/>
</dbReference>
<accession>A0A8B8C728</accession>
<dbReference type="Pfam" id="PF00929">
    <property type="entry name" value="RNase_T"/>
    <property type="match status" value="1"/>
</dbReference>
<dbReference type="Pfam" id="PF25244">
    <property type="entry name" value="PML_C"/>
    <property type="match status" value="1"/>
</dbReference>
<keyword evidence="4" id="KW-0378">Hydrolase</keyword>
<dbReference type="GO" id="GO:0003676">
    <property type="term" value="F:nucleic acid binding"/>
    <property type="evidence" value="ECO:0007669"/>
    <property type="project" value="InterPro"/>
</dbReference>
<dbReference type="KEGG" id="cvn:111116796"/>
<name>A0A8B8C728_CRAVI</name>
<dbReference type="CDD" id="cd06127">
    <property type="entry name" value="DEDDh"/>
    <property type="match status" value="1"/>
</dbReference>
<dbReference type="Pfam" id="PF20700">
    <property type="entry name" value="Mutator"/>
    <property type="match status" value="1"/>
</dbReference>
<evidence type="ECO:0000313" key="9">
    <source>
        <dbReference type="Proteomes" id="UP000694844"/>
    </source>
</evidence>
<keyword evidence="6" id="KW-0460">Magnesium</keyword>
<comment type="similarity">
    <text evidence="7">Belongs to the exonuclease superfamily. TREX family.</text>
</comment>
<dbReference type="InterPro" id="IPR013520">
    <property type="entry name" value="Ribonucl_H"/>
</dbReference>
<evidence type="ECO:0000256" key="1">
    <source>
        <dbReference type="ARBA" id="ARBA00001946"/>
    </source>
</evidence>
<keyword evidence="2" id="KW-0540">Nuclease</keyword>
<organism evidence="9 10">
    <name type="scientific">Crassostrea virginica</name>
    <name type="common">Eastern oyster</name>
    <dbReference type="NCBI Taxonomy" id="6565"/>
    <lineage>
        <taxon>Eukaryota</taxon>
        <taxon>Metazoa</taxon>
        <taxon>Spiralia</taxon>
        <taxon>Lophotrochozoa</taxon>
        <taxon>Mollusca</taxon>
        <taxon>Bivalvia</taxon>
        <taxon>Autobranchia</taxon>
        <taxon>Pteriomorphia</taxon>
        <taxon>Ostreida</taxon>
        <taxon>Ostreoidea</taxon>
        <taxon>Ostreidae</taxon>
        <taxon>Crassostrea</taxon>
    </lineage>
</organism>
<dbReference type="InterPro" id="IPR040393">
    <property type="entry name" value="TREX1/2"/>
</dbReference>
<evidence type="ECO:0000256" key="3">
    <source>
        <dbReference type="ARBA" id="ARBA00022723"/>
    </source>
</evidence>
<dbReference type="GO" id="GO:0005737">
    <property type="term" value="C:cytoplasm"/>
    <property type="evidence" value="ECO:0007669"/>
    <property type="project" value="TreeGrafter"/>
</dbReference>
<dbReference type="GeneID" id="111116796"/>
<dbReference type="InterPro" id="IPR049012">
    <property type="entry name" value="Mutator_transp_dom"/>
</dbReference>
<dbReference type="SMART" id="SM00479">
    <property type="entry name" value="EXOIII"/>
    <property type="match status" value="1"/>
</dbReference>
<dbReference type="InterPro" id="IPR057617">
    <property type="entry name" value="PML_C"/>
</dbReference>
<evidence type="ECO:0000256" key="6">
    <source>
        <dbReference type="ARBA" id="ARBA00022842"/>
    </source>
</evidence>
<dbReference type="Gene3D" id="3.30.420.10">
    <property type="entry name" value="Ribonuclease H-like superfamily/Ribonuclease H"/>
    <property type="match status" value="1"/>
</dbReference>
<evidence type="ECO:0000313" key="10">
    <source>
        <dbReference type="RefSeq" id="XP_022311523.1"/>
    </source>
</evidence>
<feature type="domain" description="Exonuclease" evidence="8">
    <location>
        <begin position="590"/>
        <end position="770"/>
    </location>
</feature>
<dbReference type="Proteomes" id="UP000694844">
    <property type="component" value="Chromosome 10"/>
</dbReference>
<evidence type="ECO:0000256" key="2">
    <source>
        <dbReference type="ARBA" id="ARBA00022722"/>
    </source>
</evidence>
<dbReference type="InterPro" id="IPR036397">
    <property type="entry name" value="RNaseH_sf"/>
</dbReference>
<reference evidence="10" key="1">
    <citation type="submission" date="2025-08" db="UniProtKB">
        <authorList>
            <consortium name="RefSeq"/>
        </authorList>
    </citation>
    <scope>IDENTIFICATION</scope>
    <source>
        <tissue evidence="10">Whole sample</tissue>
    </source>
</reference>
<comment type="cofactor">
    <cofactor evidence="1">
        <name>Mg(2+)</name>
        <dbReference type="ChEBI" id="CHEBI:18420"/>
    </cofactor>
</comment>
<keyword evidence="3" id="KW-0479">Metal-binding</keyword>
<dbReference type="GO" id="GO:0008296">
    <property type="term" value="F:3'-5'-DNA exonuclease activity"/>
    <property type="evidence" value="ECO:0007669"/>
    <property type="project" value="TreeGrafter"/>
</dbReference>
<dbReference type="GO" id="GO:0046872">
    <property type="term" value="F:metal ion binding"/>
    <property type="evidence" value="ECO:0007669"/>
    <property type="project" value="UniProtKB-KW"/>
</dbReference>
<proteinExistence type="inferred from homology"/>
<dbReference type="GO" id="GO:0006308">
    <property type="term" value="P:DNA catabolic process"/>
    <property type="evidence" value="ECO:0007669"/>
    <property type="project" value="TreeGrafter"/>
</dbReference>
<evidence type="ECO:0000256" key="4">
    <source>
        <dbReference type="ARBA" id="ARBA00022801"/>
    </source>
</evidence>
<evidence type="ECO:0000256" key="5">
    <source>
        <dbReference type="ARBA" id="ARBA00022839"/>
    </source>
</evidence>
<dbReference type="OrthoDB" id="6072757at2759"/>
<keyword evidence="5" id="KW-0269">Exonuclease</keyword>
<protein>
    <submittedName>
        <fullName evidence="10">Uncharacterized protein LOC111116796</fullName>
    </submittedName>
</protein>
<keyword evidence="9" id="KW-1185">Reference proteome</keyword>
<evidence type="ECO:0000256" key="7">
    <source>
        <dbReference type="ARBA" id="ARBA00025769"/>
    </source>
</evidence>